<reference evidence="1" key="1">
    <citation type="journal article" date="2019" name="Sci. Rep.">
        <title>Draft genome of Tanacetum cinerariifolium, the natural source of mosquito coil.</title>
        <authorList>
            <person name="Yamashiro T."/>
            <person name="Shiraishi A."/>
            <person name="Satake H."/>
            <person name="Nakayama K."/>
        </authorList>
    </citation>
    <scope>NUCLEOTIDE SEQUENCE</scope>
</reference>
<protein>
    <submittedName>
        <fullName evidence="1">Uncharacterized protein</fullName>
    </submittedName>
</protein>
<dbReference type="EMBL" id="BKCJ010396065">
    <property type="protein sequence ID" value="GFA27199.1"/>
    <property type="molecule type" value="Genomic_DNA"/>
</dbReference>
<organism evidence="1">
    <name type="scientific">Tanacetum cinerariifolium</name>
    <name type="common">Dalmatian daisy</name>
    <name type="synonym">Chrysanthemum cinerariifolium</name>
    <dbReference type="NCBI Taxonomy" id="118510"/>
    <lineage>
        <taxon>Eukaryota</taxon>
        <taxon>Viridiplantae</taxon>
        <taxon>Streptophyta</taxon>
        <taxon>Embryophyta</taxon>
        <taxon>Tracheophyta</taxon>
        <taxon>Spermatophyta</taxon>
        <taxon>Magnoliopsida</taxon>
        <taxon>eudicotyledons</taxon>
        <taxon>Gunneridae</taxon>
        <taxon>Pentapetalae</taxon>
        <taxon>asterids</taxon>
        <taxon>campanulids</taxon>
        <taxon>Asterales</taxon>
        <taxon>Asteraceae</taxon>
        <taxon>Asteroideae</taxon>
        <taxon>Anthemideae</taxon>
        <taxon>Anthemidinae</taxon>
        <taxon>Tanacetum</taxon>
    </lineage>
</organism>
<dbReference type="AlphaFoldDB" id="A0A699JEZ1"/>
<sequence>MGLREPVSSGLSFVLAASNDPATSSDHKGPFVSSCFVMWLWGRFPSYSDRVIHLLHPMAHQNWYQHYRDEEDEWR</sequence>
<gene>
    <name evidence="1" type="ORF">Tci_599171</name>
</gene>
<name>A0A699JEZ1_TANCI</name>
<accession>A0A699JEZ1</accession>
<comment type="caution">
    <text evidence="1">The sequence shown here is derived from an EMBL/GenBank/DDBJ whole genome shotgun (WGS) entry which is preliminary data.</text>
</comment>
<evidence type="ECO:0000313" key="1">
    <source>
        <dbReference type="EMBL" id="GFA27199.1"/>
    </source>
</evidence>
<proteinExistence type="predicted"/>